<dbReference type="EMBL" id="CP049945">
    <property type="protein sequence ID" value="QRF03057.1"/>
    <property type="molecule type" value="Genomic_DNA"/>
</dbReference>
<dbReference type="RefSeq" id="WP_203214786.1">
    <property type="nucleotide sequence ID" value="NZ_CP049945.1"/>
</dbReference>
<evidence type="ECO:0000256" key="1">
    <source>
        <dbReference type="SAM" id="MobiDB-lite"/>
    </source>
</evidence>
<keyword evidence="2" id="KW-0808">Transferase</keyword>
<protein>
    <submittedName>
        <fullName evidence="2">Uridine kinase</fullName>
    </submittedName>
</protein>
<dbReference type="GO" id="GO:0016301">
    <property type="term" value="F:kinase activity"/>
    <property type="evidence" value="ECO:0007669"/>
    <property type="project" value="UniProtKB-KW"/>
</dbReference>
<feature type="region of interest" description="Disordered" evidence="1">
    <location>
        <begin position="206"/>
        <end position="227"/>
    </location>
</feature>
<dbReference type="InterPro" id="IPR027417">
    <property type="entry name" value="P-loop_NTPase"/>
</dbReference>
<dbReference type="Proteomes" id="UP000596311">
    <property type="component" value="Chromosome"/>
</dbReference>
<dbReference type="Gene3D" id="3.40.50.300">
    <property type="entry name" value="P-loop containing nucleotide triphosphate hydrolases"/>
    <property type="match status" value="1"/>
</dbReference>
<dbReference type="SUPFAM" id="SSF52540">
    <property type="entry name" value="P-loop containing nucleoside triphosphate hydrolases"/>
    <property type="match status" value="1"/>
</dbReference>
<evidence type="ECO:0000313" key="3">
    <source>
        <dbReference type="Proteomes" id="UP000596311"/>
    </source>
</evidence>
<accession>A0ABX7EEJ6</accession>
<proteinExistence type="predicted"/>
<keyword evidence="2" id="KW-0418">Kinase</keyword>
<evidence type="ECO:0000313" key="2">
    <source>
        <dbReference type="EMBL" id="QRF03057.1"/>
    </source>
</evidence>
<name>A0ABX7EEJ6_9ACTN</name>
<gene>
    <name evidence="2" type="ORF">G9U55_13145</name>
</gene>
<organism evidence="2 3">
    <name type="scientific">Streptomyces koyangensis</name>
    <dbReference type="NCBI Taxonomy" id="188770"/>
    <lineage>
        <taxon>Bacteria</taxon>
        <taxon>Bacillati</taxon>
        <taxon>Actinomycetota</taxon>
        <taxon>Actinomycetes</taxon>
        <taxon>Kitasatosporales</taxon>
        <taxon>Streptomycetaceae</taxon>
        <taxon>Streptomyces</taxon>
        <taxon>Streptomyces aurantiacus group</taxon>
    </lineage>
</organism>
<feature type="compositionally biased region" description="Basic and acidic residues" evidence="1">
    <location>
        <begin position="206"/>
        <end position="216"/>
    </location>
</feature>
<reference evidence="2 3" key="1">
    <citation type="submission" date="2020-03" db="EMBL/GenBank/DDBJ databases">
        <title>Genome mining and metabolic profiling illuminate the polycyclic tetramate macrolactams from Streptomyces koyangensis SCSIO 5802.</title>
        <authorList>
            <person name="Ding W."/>
        </authorList>
    </citation>
    <scope>NUCLEOTIDE SEQUENCE [LARGE SCALE GENOMIC DNA]</scope>
    <source>
        <strain evidence="2 3">SCSIO 5802</strain>
    </source>
</reference>
<sequence length="227" mass="24607">MAEPSSGDFEPYALFDVAAYTARVRAGAEARGGHFLLGVDGPGASGKSTLAGQLARHLPEAHVVHVDDFYLPGADRPRPGTQPGAPVVPGFDLRRLREQVLAPAAGGEPVAYERYDWGSDRLGERVELPAGTPLIVEGVYSTHLAARAFYHHRLFCRAARALRLRRGLARDGAAAEPRWTGEWMPVEDAYVAAERPDLAADAVLSSDREAAGEDGPRYWNTGRRNVR</sequence>
<keyword evidence="3" id="KW-1185">Reference proteome</keyword>